<dbReference type="GO" id="GO:0004674">
    <property type="term" value="F:protein serine/threonine kinase activity"/>
    <property type="evidence" value="ECO:0007669"/>
    <property type="project" value="UniProtKB-KW"/>
</dbReference>
<keyword evidence="4" id="KW-0418">Kinase</keyword>
<reference evidence="7 8" key="1">
    <citation type="submission" date="2020-10" db="EMBL/GenBank/DDBJ databases">
        <title>The Coptis chinensis genome and diversification of protoberbering-type alkaloids.</title>
        <authorList>
            <person name="Wang B."/>
            <person name="Shu S."/>
            <person name="Song C."/>
            <person name="Liu Y."/>
        </authorList>
    </citation>
    <scope>NUCLEOTIDE SEQUENCE [LARGE SCALE GENOMIC DNA]</scope>
    <source>
        <strain evidence="7">HL-2020</strain>
        <tissue evidence="7">Leaf</tissue>
    </source>
</reference>
<feature type="domain" description="Protein kinase" evidence="6">
    <location>
        <begin position="1"/>
        <end position="68"/>
    </location>
</feature>
<dbReference type="OrthoDB" id="1725641at2759"/>
<evidence type="ECO:0000256" key="5">
    <source>
        <dbReference type="ARBA" id="ARBA00022840"/>
    </source>
</evidence>
<dbReference type="GO" id="GO:0005524">
    <property type="term" value="F:ATP binding"/>
    <property type="evidence" value="ECO:0007669"/>
    <property type="project" value="UniProtKB-KW"/>
</dbReference>
<name>A0A835M0P9_9MAGN</name>
<dbReference type="EMBL" id="JADFTS010000004">
    <property type="protein sequence ID" value="KAF9612067.1"/>
    <property type="molecule type" value="Genomic_DNA"/>
</dbReference>
<dbReference type="PANTHER" id="PTHR24350">
    <property type="entry name" value="SERINE/THREONINE-PROTEIN KINASE IAL-RELATED"/>
    <property type="match status" value="1"/>
</dbReference>
<dbReference type="SUPFAM" id="SSF56112">
    <property type="entry name" value="Protein kinase-like (PK-like)"/>
    <property type="match status" value="1"/>
</dbReference>
<keyword evidence="1" id="KW-0723">Serine/threonine-protein kinase</keyword>
<dbReference type="InterPro" id="IPR030616">
    <property type="entry name" value="Aur-like"/>
</dbReference>
<dbReference type="Gene3D" id="1.10.510.10">
    <property type="entry name" value="Transferase(Phosphotransferase) domain 1"/>
    <property type="match status" value="1"/>
</dbReference>
<comment type="caution">
    <text evidence="7">The sequence shown here is derived from an EMBL/GenBank/DDBJ whole genome shotgun (WGS) entry which is preliminary data.</text>
</comment>
<dbReference type="PROSITE" id="PS50011">
    <property type="entry name" value="PROTEIN_KINASE_DOM"/>
    <property type="match status" value="1"/>
</dbReference>
<evidence type="ECO:0000313" key="8">
    <source>
        <dbReference type="Proteomes" id="UP000631114"/>
    </source>
</evidence>
<keyword evidence="3" id="KW-0547">Nucleotide-binding</keyword>
<dbReference type="AlphaFoldDB" id="A0A835M0P9"/>
<keyword evidence="2" id="KW-0808">Transferase</keyword>
<evidence type="ECO:0000256" key="1">
    <source>
        <dbReference type="ARBA" id="ARBA00022527"/>
    </source>
</evidence>
<sequence>MLVGAYPFEDPDDPKNFRKTIGRILSVHYSIPDYVRVSLECKHLLSRIFVTNPEKRITMAEIKNHPWFLYNLPVDLMEGGDYNLKNCDSNGPSQSIEDILAIIQEAGKPTEGPKIGGQFIGGSMDLDEMDADADSDDIESSGEFVCAL</sequence>
<protein>
    <recommendedName>
        <fullName evidence="6">Protein kinase domain-containing protein</fullName>
    </recommendedName>
</protein>
<dbReference type="InterPro" id="IPR000719">
    <property type="entry name" value="Prot_kinase_dom"/>
</dbReference>
<organism evidence="7 8">
    <name type="scientific">Coptis chinensis</name>
    <dbReference type="NCBI Taxonomy" id="261450"/>
    <lineage>
        <taxon>Eukaryota</taxon>
        <taxon>Viridiplantae</taxon>
        <taxon>Streptophyta</taxon>
        <taxon>Embryophyta</taxon>
        <taxon>Tracheophyta</taxon>
        <taxon>Spermatophyta</taxon>
        <taxon>Magnoliopsida</taxon>
        <taxon>Ranunculales</taxon>
        <taxon>Ranunculaceae</taxon>
        <taxon>Coptidoideae</taxon>
        <taxon>Coptis</taxon>
    </lineage>
</organism>
<dbReference type="InterPro" id="IPR011009">
    <property type="entry name" value="Kinase-like_dom_sf"/>
</dbReference>
<evidence type="ECO:0000256" key="4">
    <source>
        <dbReference type="ARBA" id="ARBA00022777"/>
    </source>
</evidence>
<keyword evidence="5" id="KW-0067">ATP-binding</keyword>
<accession>A0A835M0P9</accession>
<dbReference type="Proteomes" id="UP000631114">
    <property type="component" value="Unassembled WGS sequence"/>
</dbReference>
<proteinExistence type="predicted"/>
<evidence type="ECO:0000313" key="7">
    <source>
        <dbReference type="EMBL" id="KAF9612067.1"/>
    </source>
</evidence>
<evidence type="ECO:0000256" key="2">
    <source>
        <dbReference type="ARBA" id="ARBA00022679"/>
    </source>
</evidence>
<evidence type="ECO:0000259" key="6">
    <source>
        <dbReference type="PROSITE" id="PS50011"/>
    </source>
</evidence>
<keyword evidence="8" id="KW-1185">Reference proteome</keyword>
<evidence type="ECO:0000256" key="3">
    <source>
        <dbReference type="ARBA" id="ARBA00022741"/>
    </source>
</evidence>
<gene>
    <name evidence="7" type="ORF">IFM89_037986</name>
</gene>